<dbReference type="EMBL" id="JAHWGI010001402">
    <property type="protein sequence ID" value="KAK3929673.1"/>
    <property type="molecule type" value="Genomic_DNA"/>
</dbReference>
<gene>
    <name evidence="1" type="ORF">KUF71_019504</name>
</gene>
<evidence type="ECO:0000313" key="2">
    <source>
        <dbReference type="Proteomes" id="UP001219518"/>
    </source>
</evidence>
<accession>A0AAE1LRR2</accession>
<name>A0AAE1LRR2_9NEOP</name>
<comment type="caution">
    <text evidence="1">The sequence shown here is derived from an EMBL/GenBank/DDBJ whole genome shotgun (WGS) entry which is preliminary data.</text>
</comment>
<dbReference type="Proteomes" id="UP001219518">
    <property type="component" value="Unassembled WGS sequence"/>
</dbReference>
<evidence type="ECO:0000313" key="1">
    <source>
        <dbReference type="EMBL" id="KAK3929673.1"/>
    </source>
</evidence>
<reference evidence="1" key="2">
    <citation type="journal article" date="2023" name="BMC Genomics">
        <title>Pest status, molecular evolution, and epigenetic factors derived from the genome assembly of Frankliniella fusca, a thysanopteran phytovirus vector.</title>
        <authorList>
            <person name="Catto M.A."/>
            <person name="Labadie P.E."/>
            <person name="Jacobson A.L."/>
            <person name="Kennedy G.G."/>
            <person name="Srinivasan R."/>
            <person name="Hunt B.G."/>
        </authorList>
    </citation>
    <scope>NUCLEOTIDE SEQUENCE</scope>
    <source>
        <strain evidence="1">PL_HMW_Pooled</strain>
    </source>
</reference>
<keyword evidence="2" id="KW-1185">Reference proteome</keyword>
<organism evidence="1 2">
    <name type="scientific">Frankliniella fusca</name>
    <dbReference type="NCBI Taxonomy" id="407009"/>
    <lineage>
        <taxon>Eukaryota</taxon>
        <taxon>Metazoa</taxon>
        <taxon>Ecdysozoa</taxon>
        <taxon>Arthropoda</taxon>
        <taxon>Hexapoda</taxon>
        <taxon>Insecta</taxon>
        <taxon>Pterygota</taxon>
        <taxon>Neoptera</taxon>
        <taxon>Paraneoptera</taxon>
        <taxon>Thysanoptera</taxon>
        <taxon>Terebrantia</taxon>
        <taxon>Thripoidea</taxon>
        <taxon>Thripidae</taxon>
        <taxon>Frankliniella</taxon>
    </lineage>
</organism>
<dbReference type="AlphaFoldDB" id="A0AAE1LRR2"/>
<protein>
    <submittedName>
        <fullName evidence="1">Protein-S-isoprenylcysteine O-methyltransferase</fullName>
    </submittedName>
</protein>
<proteinExistence type="predicted"/>
<reference evidence="1" key="1">
    <citation type="submission" date="2021-07" db="EMBL/GenBank/DDBJ databases">
        <authorList>
            <person name="Catto M.A."/>
            <person name="Jacobson A."/>
            <person name="Kennedy G."/>
            <person name="Labadie P."/>
            <person name="Hunt B.G."/>
            <person name="Srinivasan R."/>
        </authorList>
    </citation>
    <scope>NUCLEOTIDE SEQUENCE</scope>
    <source>
        <strain evidence="1">PL_HMW_Pooled</strain>
        <tissue evidence="1">Head</tissue>
    </source>
</reference>
<sequence length="76" mass="8874">MDKIKELNAYIAEEAEDKGTILLHYITDYCFHGDKHNVAVPDIFSKFMLIDESINVGLFEKWLSPFWWKGRVLVLA</sequence>